<dbReference type="SUPFAM" id="SSF56762">
    <property type="entry name" value="HydB/Nqo4-like"/>
    <property type="match status" value="1"/>
</dbReference>
<evidence type="ECO:0000259" key="4">
    <source>
        <dbReference type="Pfam" id="PF00346"/>
    </source>
</evidence>
<dbReference type="GO" id="GO:0048038">
    <property type="term" value="F:quinone binding"/>
    <property type="evidence" value="ECO:0007669"/>
    <property type="project" value="InterPro"/>
</dbReference>
<dbReference type="InterPro" id="IPR001135">
    <property type="entry name" value="NADH_Q_OxRdtase_suD"/>
</dbReference>
<dbReference type="AlphaFoldDB" id="A0A1W9KUW2"/>
<dbReference type="InterPro" id="IPR029014">
    <property type="entry name" value="NiFe-Hase_large"/>
</dbReference>
<keyword evidence="2" id="KW-0520">NAD</keyword>
<dbReference type="GO" id="GO:0008137">
    <property type="term" value="F:NADH dehydrogenase (ubiquinone) activity"/>
    <property type="evidence" value="ECO:0007669"/>
    <property type="project" value="InterPro"/>
</dbReference>
<dbReference type="Proteomes" id="UP000192505">
    <property type="component" value="Unassembled WGS sequence"/>
</dbReference>
<evidence type="ECO:0000259" key="3">
    <source>
        <dbReference type="Pfam" id="PF00329"/>
    </source>
</evidence>
<feature type="domain" description="NADH:ubiquinone oxidoreductase 30kDa subunit" evidence="3">
    <location>
        <begin position="23"/>
        <end position="143"/>
    </location>
</feature>
<comment type="caution">
    <text evidence="5">The sequence shown here is derived from an EMBL/GenBank/DDBJ whole genome shotgun (WGS) entry which is preliminary data.</text>
</comment>
<evidence type="ECO:0000313" key="5">
    <source>
        <dbReference type="EMBL" id="OQW88339.1"/>
    </source>
</evidence>
<accession>A0A1W9KUW2</accession>
<dbReference type="EMBL" id="MTEI01000004">
    <property type="protein sequence ID" value="OQW88339.1"/>
    <property type="molecule type" value="Genomic_DNA"/>
</dbReference>
<feature type="domain" description="NADH-quinone oxidoreductase subunit D" evidence="4">
    <location>
        <begin position="292"/>
        <end position="447"/>
    </location>
</feature>
<dbReference type="InterPro" id="IPR001268">
    <property type="entry name" value="NADH_UbQ_OxRdtase_30kDa_su"/>
</dbReference>
<organism evidence="5 6">
    <name type="scientific">Rhodoferax ferrireducens</name>
    <dbReference type="NCBI Taxonomy" id="192843"/>
    <lineage>
        <taxon>Bacteria</taxon>
        <taxon>Pseudomonadati</taxon>
        <taxon>Pseudomonadota</taxon>
        <taxon>Betaproteobacteria</taxon>
        <taxon>Burkholderiales</taxon>
        <taxon>Comamonadaceae</taxon>
        <taxon>Rhodoferax</taxon>
    </lineage>
</organism>
<dbReference type="InterPro" id="IPR037232">
    <property type="entry name" value="NADH_quin_OxRdtase_su_C/D-like"/>
</dbReference>
<reference evidence="5 6" key="1">
    <citation type="submission" date="2017-01" db="EMBL/GenBank/DDBJ databases">
        <title>Novel large sulfur bacteria in the metagenomes of groundwater-fed chemosynthetic microbial mats in the Lake Huron basin.</title>
        <authorList>
            <person name="Sharrar A.M."/>
            <person name="Flood B.E."/>
            <person name="Bailey J.V."/>
            <person name="Jones D.S."/>
            <person name="Biddanda B."/>
            <person name="Ruberg S.A."/>
            <person name="Marcus D.N."/>
            <person name="Dick G.J."/>
        </authorList>
    </citation>
    <scope>NUCLEOTIDE SEQUENCE [LARGE SCALE GENOMIC DNA]</scope>
    <source>
        <strain evidence="5">A7</strain>
    </source>
</reference>
<dbReference type="GO" id="GO:0051287">
    <property type="term" value="F:NAD binding"/>
    <property type="evidence" value="ECO:0007669"/>
    <property type="project" value="InterPro"/>
</dbReference>
<dbReference type="SUPFAM" id="SSF143243">
    <property type="entry name" value="Nqo5-like"/>
    <property type="match status" value="1"/>
</dbReference>
<dbReference type="PANTHER" id="PTHR43485">
    <property type="entry name" value="HYDROGENASE-4 COMPONENT G"/>
    <property type="match status" value="1"/>
</dbReference>
<dbReference type="Pfam" id="PF00329">
    <property type="entry name" value="Complex1_30kDa"/>
    <property type="match status" value="1"/>
</dbReference>
<name>A0A1W9KUW2_9BURK</name>
<sequence>MKIPGLDLEFAALPAPVPVWYAQVSEAEWVTAATAVRDEGGRLVALWAGSATFSEAISPINIRARAIFVAYATREGLFWLALPLASSNAPASYPDLSAVFPCASRMQRAAADLSGVQAAGARDTRPWFNHGAWAADHFPLLQDPQALPKPVPGALQDYPFVRVEGDGVHEIAVGPVHAGVIEPGHFRFSVVGEKILRLEERLGYTHKGVEQRMTQLPALDAYRLAGRVSGDSTVAYAWAYCMALESACQTTITPRAAWMRALMLECERVANHLGDLGAIANDVAFAFALAQFSRLREDWLRACKLAFGHRMMMDCIVPGGVKADLLPAGKDALWQRCLAVAVDVRKLSDVLESHAGLQDRFRITGRVRSALAAQLGMTGLAGRASSQRRDLRCDHPFEPYDKLRVVMASHVRGDVGARASVRFQEVFESVRLIERILNEMPEGEVQSSLTLPPQATRGAGWVEGWRGEIVVALELAGVDQANRIERCHLHDPSWQNWPVLEHSVMKDIVADFPVINKSFNLSYSGQDL</sequence>
<keyword evidence="1" id="KW-0560">Oxidoreductase</keyword>
<dbReference type="Gene3D" id="1.10.645.10">
    <property type="entry name" value="Cytochrome-c3 Hydrogenase, chain B"/>
    <property type="match status" value="1"/>
</dbReference>
<evidence type="ECO:0000256" key="2">
    <source>
        <dbReference type="ARBA" id="ARBA00023027"/>
    </source>
</evidence>
<proteinExistence type="predicted"/>
<evidence type="ECO:0000313" key="6">
    <source>
        <dbReference type="Proteomes" id="UP000192505"/>
    </source>
</evidence>
<protein>
    <submittedName>
        <fullName evidence="5">Hydrogenase</fullName>
    </submittedName>
</protein>
<dbReference type="InterPro" id="IPR052197">
    <property type="entry name" value="ComplexI_49kDa-like"/>
</dbReference>
<gene>
    <name evidence="5" type="ORF">BWK72_08620</name>
</gene>
<dbReference type="Pfam" id="PF00346">
    <property type="entry name" value="Complex1_49kDa"/>
    <property type="match status" value="1"/>
</dbReference>
<evidence type="ECO:0000256" key="1">
    <source>
        <dbReference type="ARBA" id="ARBA00023002"/>
    </source>
</evidence>
<dbReference type="PANTHER" id="PTHR43485:SF1">
    <property type="entry name" value="FORMATE HYDROGENLYASE SUBUNIT 5-RELATED"/>
    <property type="match status" value="1"/>
</dbReference>
<dbReference type="GO" id="GO:0016651">
    <property type="term" value="F:oxidoreductase activity, acting on NAD(P)H"/>
    <property type="evidence" value="ECO:0007669"/>
    <property type="project" value="InterPro"/>
</dbReference>